<evidence type="ECO:0000313" key="2">
    <source>
        <dbReference type="EMBL" id="RSL39158.1"/>
    </source>
</evidence>
<feature type="compositionally biased region" description="Basic and acidic residues" evidence="1">
    <location>
        <begin position="1"/>
        <end position="39"/>
    </location>
</feature>
<evidence type="ECO:0000313" key="3">
    <source>
        <dbReference type="Proteomes" id="UP000288168"/>
    </source>
</evidence>
<dbReference type="AlphaFoldDB" id="A0A428NEG4"/>
<evidence type="ECO:0000256" key="1">
    <source>
        <dbReference type="SAM" id="MobiDB-lite"/>
    </source>
</evidence>
<gene>
    <name evidence="2" type="ORF">CEP54_016363</name>
</gene>
<protein>
    <submittedName>
        <fullName evidence="2">Uncharacterized protein</fullName>
    </submittedName>
</protein>
<accession>A0A428NEG4</accession>
<comment type="caution">
    <text evidence="2">The sequence shown here is derived from an EMBL/GenBank/DDBJ whole genome shotgun (WGS) entry which is preliminary data.</text>
</comment>
<dbReference type="EMBL" id="NKCI01000677">
    <property type="protein sequence ID" value="RSL39158.1"/>
    <property type="molecule type" value="Genomic_DNA"/>
</dbReference>
<name>A0A428NEG4_9HYPO</name>
<reference evidence="2 3" key="1">
    <citation type="submission" date="2017-06" db="EMBL/GenBank/DDBJ databases">
        <title>Comparative genomic analysis of Ambrosia Fusariam Clade fungi.</title>
        <authorList>
            <person name="Stajich J.E."/>
            <person name="Carrillo J."/>
            <person name="Kijimoto T."/>
            <person name="Eskalen A."/>
            <person name="O'Donnell K."/>
            <person name="Kasson M."/>
        </authorList>
    </citation>
    <scope>NUCLEOTIDE SEQUENCE [LARGE SCALE GENOMIC DNA]</scope>
    <source>
        <strain evidence="2 3">NRRL62584</strain>
    </source>
</reference>
<organism evidence="2 3">
    <name type="scientific">Fusarium duplospermum</name>
    <dbReference type="NCBI Taxonomy" id="1325734"/>
    <lineage>
        <taxon>Eukaryota</taxon>
        <taxon>Fungi</taxon>
        <taxon>Dikarya</taxon>
        <taxon>Ascomycota</taxon>
        <taxon>Pezizomycotina</taxon>
        <taxon>Sordariomycetes</taxon>
        <taxon>Hypocreomycetidae</taxon>
        <taxon>Hypocreales</taxon>
        <taxon>Nectriaceae</taxon>
        <taxon>Fusarium</taxon>
        <taxon>Fusarium solani species complex</taxon>
    </lineage>
</organism>
<proteinExistence type="predicted"/>
<keyword evidence="3" id="KW-1185">Reference proteome</keyword>
<dbReference type="Proteomes" id="UP000288168">
    <property type="component" value="Unassembled WGS sequence"/>
</dbReference>
<sequence length="116" mass="12562">MDYLRLERGKGRDVPEESPHAEYDVLGQGRKDLGREDVRQGATPTSTSGRDSDEQAVLARAKSHAASNPSTQTIAASSLEVISDAAQQPQVHPAESGMAQLFSITWEMPVMTNQPN</sequence>
<feature type="region of interest" description="Disordered" evidence="1">
    <location>
        <begin position="1"/>
        <end position="71"/>
    </location>
</feature>